<evidence type="ECO:0000256" key="6">
    <source>
        <dbReference type="SAM" id="Phobius"/>
    </source>
</evidence>
<evidence type="ECO:0000256" key="4">
    <source>
        <dbReference type="ARBA" id="ARBA00023136"/>
    </source>
</evidence>
<comment type="subcellular location">
    <subcellularLocation>
        <location evidence="1">Membrane</location>
        <topology evidence="1">Single-pass membrane protein</topology>
    </subcellularLocation>
</comment>
<dbReference type="GO" id="GO:0016020">
    <property type="term" value="C:membrane"/>
    <property type="evidence" value="ECO:0007669"/>
    <property type="project" value="UniProtKB-SubCell"/>
</dbReference>
<evidence type="ECO:0000256" key="5">
    <source>
        <dbReference type="SAM" id="MobiDB-lite"/>
    </source>
</evidence>
<reference evidence="7" key="1">
    <citation type="journal article" date="2020" name="Stud. Mycol.">
        <title>101 Dothideomycetes genomes: a test case for predicting lifestyles and emergence of pathogens.</title>
        <authorList>
            <person name="Haridas S."/>
            <person name="Albert R."/>
            <person name="Binder M."/>
            <person name="Bloem J."/>
            <person name="Labutti K."/>
            <person name="Salamov A."/>
            <person name="Andreopoulos B."/>
            <person name="Baker S."/>
            <person name="Barry K."/>
            <person name="Bills G."/>
            <person name="Bluhm B."/>
            <person name="Cannon C."/>
            <person name="Castanera R."/>
            <person name="Culley D."/>
            <person name="Daum C."/>
            <person name="Ezra D."/>
            <person name="Gonzalez J."/>
            <person name="Henrissat B."/>
            <person name="Kuo A."/>
            <person name="Liang C."/>
            <person name="Lipzen A."/>
            <person name="Lutzoni F."/>
            <person name="Magnuson J."/>
            <person name="Mondo S."/>
            <person name="Nolan M."/>
            <person name="Ohm R."/>
            <person name="Pangilinan J."/>
            <person name="Park H.-J."/>
            <person name="Ramirez L."/>
            <person name="Alfaro M."/>
            <person name="Sun H."/>
            <person name="Tritt A."/>
            <person name="Yoshinaga Y."/>
            <person name="Zwiers L.-H."/>
            <person name="Turgeon B."/>
            <person name="Goodwin S."/>
            <person name="Spatafora J."/>
            <person name="Crous P."/>
            <person name="Grigoriev I."/>
        </authorList>
    </citation>
    <scope>NUCLEOTIDE SEQUENCE</scope>
    <source>
        <strain evidence="7">CBS 107.79</strain>
    </source>
</reference>
<dbReference type="InterPro" id="IPR051694">
    <property type="entry name" value="Immunoregulatory_rcpt-like"/>
</dbReference>
<evidence type="ECO:0000313" key="8">
    <source>
        <dbReference type="Proteomes" id="UP000800036"/>
    </source>
</evidence>
<feature type="compositionally biased region" description="Low complexity" evidence="5">
    <location>
        <begin position="122"/>
        <end position="140"/>
    </location>
</feature>
<dbReference type="EMBL" id="ML976656">
    <property type="protein sequence ID" value="KAF1980256.1"/>
    <property type="molecule type" value="Genomic_DNA"/>
</dbReference>
<evidence type="ECO:0000256" key="1">
    <source>
        <dbReference type="ARBA" id="ARBA00004167"/>
    </source>
</evidence>
<dbReference type="Proteomes" id="UP000800036">
    <property type="component" value="Unassembled WGS sequence"/>
</dbReference>
<dbReference type="PANTHER" id="PTHR15549:SF26">
    <property type="entry name" value="AXIAL BUDDING PATTERN PROTEIN 2-RELATED"/>
    <property type="match status" value="1"/>
</dbReference>
<evidence type="ECO:0000313" key="7">
    <source>
        <dbReference type="EMBL" id="KAF1980256.1"/>
    </source>
</evidence>
<feature type="transmembrane region" description="Helical" evidence="6">
    <location>
        <begin position="163"/>
        <end position="186"/>
    </location>
</feature>
<dbReference type="AlphaFoldDB" id="A0A6A5VZG8"/>
<evidence type="ECO:0008006" key="9">
    <source>
        <dbReference type="Google" id="ProtNLM"/>
    </source>
</evidence>
<keyword evidence="4 6" id="KW-0472">Membrane</keyword>
<dbReference type="PANTHER" id="PTHR15549">
    <property type="entry name" value="PAIRED IMMUNOGLOBULIN-LIKE TYPE 2 RECEPTOR"/>
    <property type="match status" value="1"/>
</dbReference>
<keyword evidence="2 6" id="KW-0812">Transmembrane</keyword>
<accession>A0A6A5VZG8</accession>
<evidence type="ECO:0000256" key="2">
    <source>
        <dbReference type="ARBA" id="ARBA00022692"/>
    </source>
</evidence>
<sequence>MSSQCYANNGSLYENTAATYVPCNLTAVQNGGHSACYNLGDLCMTNGLCMEPANEIKGANHYWRNGCTDPTFKDPACPNYCRGKGMNSAAHRKGHLKLVLQARIPAAAMMTILRSAPMRRNSSTSVPTTSQSPSRTSATADSATPIPTESSNLSSGMSSGAKAGLGVGITFGVLAVLAIVGAVFFIRRRRANTYADIALISDSKANPPPYVTYESAGTVRAELDGTMLPVEIHQFSDKTGSATIGGKEFGATTPTKDDSIIQKYS</sequence>
<keyword evidence="3 6" id="KW-1133">Transmembrane helix</keyword>
<keyword evidence="8" id="KW-1185">Reference proteome</keyword>
<name>A0A6A5VZG8_9PLEO</name>
<feature type="region of interest" description="Disordered" evidence="5">
    <location>
        <begin position="118"/>
        <end position="157"/>
    </location>
</feature>
<proteinExistence type="predicted"/>
<gene>
    <name evidence="7" type="ORF">BU23DRAFT_562644</name>
</gene>
<dbReference type="GO" id="GO:0071944">
    <property type="term" value="C:cell periphery"/>
    <property type="evidence" value="ECO:0007669"/>
    <property type="project" value="UniProtKB-ARBA"/>
</dbReference>
<protein>
    <recommendedName>
        <fullName evidence="9">Mid2 domain-containing protein</fullName>
    </recommendedName>
</protein>
<organism evidence="7 8">
    <name type="scientific">Bimuria novae-zelandiae CBS 107.79</name>
    <dbReference type="NCBI Taxonomy" id="1447943"/>
    <lineage>
        <taxon>Eukaryota</taxon>
        <taxon>Fungi</taxon>
        <taxon>Dikarya</taxon>
        <taxon>Ascomycota</taxon>
        <taxon>Pezizomycotina</taxon>
        <taxon>Dothideomycetes</taxon>
        <taxon>Pleosporomycetidae</taxon>
        <taxon>Pleosporales</taxon>
        <taxon>Massarineae</taxon>
        <taxon>Didymosphaeriaceae</taxon>
        <taxon>Bimuria</taxon>
    </lineage>
</organism>
<dbReference type="CDD" id="cd12087">
    <property type="entry name" value="TM_EGFR-like"/>
    <property type="match status" value="1"/>
</dbReference>
<evidence type="ECO:0000256" key="3">
    <source>
        <dbReference type="ARBA" id="ARBA00022989"/>
    </source>
</evidence>
<dbReference type="OrthoDB" id="5215637at2759"/>